<keyword evidence="5" id="KW-1185">Reference proteome</keyword>
<evidence type="ECO:0000256" key="2">
    <source>
        <dbReference type="PIRNR" id="PIRNR006221"/>
    </source>
</evidence>
<comment type="caution">
    <text evidence="4">The sequence shown here is derived from an EMBL/GenBank/DDBJ whole genome shotgun (WGS) entry which is preliminary data.</text>
</comment>
<evidence type="ECO:0000259" key="3">
    <source>
        <dbReference type="PROSITE" id="PS50011"/>
    </source>
</evidence>
<dbReference type="PANTHER" id="PTHR12149">
    <property type="entry name" value="FRUCTOSAMINE 3 KINASE-RELATED PROTEIN"/>
    <property type="match status" value="1"/>
</dbReference>
<gene>
    <name evidence="4" type="ORF">GCM10011386_44330</name>
</gene>
<dbReference type="RefSeq" id="WP_188753665.1">
    <property type="nucleotide sequence ID" value="NZ_BMIK01000026.1"/>
</dbReference>
<accession>A0ABQ1MUW5</accession>
<dbReference type="Gene3D" id="3.30.200.20">
    <property type="entry name" value="Phosphorylase Kinase, domain 1"/>
    <property type="match status" value="1"/>
</dbReference>
<dbReference type="InterPro" id="IPR011009">
    <property type="entry name" value="Kinase-like_dom_sf"/>
</dbReference>
<comment type="similarity">
    <text evidence="1 2">Belongs to the fructosamine kinase family.</text>
</comment>
<dbReference type="InterPro" id="IPR016477">
    <property type="entry name" value="Fructo-/Ketosamine-3-kinase"/>
</dbReference>
<keyword evidence="2" id="KW-0808">Transferase</keyword>
<dbReference type="PROSITE" id="PS50011">
    <property type="entry name" value="PROTEIN_KINASE_DOM"/>
    <property type="match status" value="1"/>
</dbReference>
<dbReference type="PIRSF" id="PIRSF006221">
    <property type="entry name" value="Ketosamine-3-kinase"/>
    <property type="match status" value="1"/>
</dbReference>
<organism evidence="4 5">
    <name type="scientific">Parapedobacter defluvii</name>
    <dbReference type="NCBI Taxonomy" id="2045106"/>
    <lineage>
        <taxon>Bacteria</taxon>
        <taxon>Pseudomonadati</taxon>
        <taxon>Bacteroidota</taxon>
        <taxon>Sphingobacteriia</taxon>
        <taxon>Sphingobacteriales</taxon>
        <taxon>Sphingobacteriaceae</taxon>
        <taxon>Parapedobacter</taxon>
    </lineage>
</organism>
<dbReference type="EMBL" id="BMIK01000026">
    <property type="protein sequence ID" value="GGC47307.1"/>
    <property type="molecule type" value="Genomic_DNA"/>
</dbReference>
<dbReference type="Pfam" id="PF03881">
    <property type="entry name" value="Fructosamin_kin"/>
    <property type="match status" value="1"/>
</dbReference>
<dbReference type="GO" id="GO:0016301">
    <property type="term" value="F:kinase activity"/>
    <property type="evidence" value="ECO:0007669"/>
    <property type="project" value="UniProtKB-KW"/>
</dbReference>
<name>A0ABQ1MUW5_9SPHI</name>
<dbReference type="PANTHER" id="PTHR12149:SF8">
    <property type="entry name" value="PROTEIN-RIBULOSAMINE 3-KINASE"/>
    <property type="match status" value="1"/>
</dbReference>
<dbReference type="InterPro" id="IPR000719">
    <property type="entry name" value="Prot_kinase_dom"/>
</dbReference>
<dbReference type="Proteomes" id="UP000597338">
    <property type="component" value="Unassembled WGS sequence"/>
</dbReference>
<proteinExistence type="inferred from homology"/>
<protein>
    <submittedName>
        <fullName evidence="4">Fructosamine kinase</fullName>
    </submittedName>
</protein>
<sequence>MILSESLYHALEASLKNLEQQRPSIQSVIPIAGGDVNRAYKIQTSKGNYFVKVNSHPMATRMFLAESNGLDRLRDASGPAHVPQTFFTGQAQGESFLLMRWINAGDKHGPDQQEALGRLLASVHRRQADTYGLDQDNFIGPLPQHNTPTANWDDFFIGQRLQRQLELAEQVLDRTDLWKQFDFLFSRLANLYPAESPSLLHGDLWSGNYLVDQTGTPLLIDPAVYYGHREVDIAMTRLFGGFSERFYTAYNEVYPLQHGWEKRVDLWNLYPLLVHLNLFGDAYIPAIRNNLQRFIRSQ</sequence>
<evidence type="ECO:0000313" key="4">
    <source>
        <dbReference type="EMBL" id="GGC47307.1"/>
    </source>
</evidence>
<dbReference type="Gene3D" id="3.90.1200.10">
    <property type="match status" value="1"/>
</dbReference>
<feature type="domain" description="Protein kinase" evidence="3">
    <location>
        <begin position="25"/>
        <end position="298"/>
    </location>
</feature>
<evidence type="ECO:0000256" key="1">
    <source>
        <dbReference type="ARBA" id="ARBA00009460"/>
    </source>
</evidence>
<evidence type="ECO:0000313" key="5">
    <source>
        <dbReference type="Proteomes" id="UP000597338"/>
    </source>
</evidence>
<dbReference type="SUPFAM" id="SSF56112">
    <property type="entry name" value="Protein kinase-like (PK-like)"/>
    <property type="match status" value="1"/>
</dbReference>
<keyword evidence="2 4" id="KW-0418">Kinase</keyword>
<reference evidence="5" key="1">
    <citation type="journal article" date="2019" name="Int. J. Syst. Evol. Microbiol.">
        <title>The Global Catalogue of Microorganisms (GCM) 10K type strain sequencing project: providing services to taxonomists for standard genome sequencing and annotation.</title>
        <authorList>
            <consortium name="The Broad Institute Genomics Platform"/>
            <consortium name="The Broad Institute Genome Sequencing Center for Infectious Disease"/>
            <person name="Wu L."/>
            <person name="Ma J."/>
        </authorList>
    </citation>
    <scope>NUCLEOTIDE SEQUENCE [LARGE SCALE GENOMIC DNA]</scope>
    <source>
        <strain evidence="5">CGMCC 1.15342</strain>
    </source>
</reference>